<dbReference type="GeneID" id="25405805"/>
<organism evidence="2 3">
    <name type="scientific">Thermofilum adornatum 1505</name>
    <dbReference type="NCBI Taxonomy" id="697581"/>
    <lineage>
        <taxon>Archaea</taxon>
        <taxon>Thermoproteota</taxon>
        <taxon>Thermoprotei</taxon>
        <taxon>Thermofilales</taxon>
        <taxon>Thermofilaceae</taxon>
        <taxon>Thermofilum</taxon>
    </lineage>
</organism>
<accession>A0A3G1A7Z3</accession>
<evidence type="ECO:0000259" key="1">
    <source>
        <dbReference type="Pfam" id="PF01902"/>
    </source>
</evidence>
<dbReference type="PANTHER" id="PTHR12196:SF2">
    <property type="entry name" value="DIPHTHINE--AMMONIA LIGASE"/>
    <property type="match status" value="1"/>
</dbReference>
<dbReference type="EMBL" id="CP007493">
    <property type="protein sequence ID" value="AJB41421.1"/>
    <property type="molecule type" value="Genomic_DNA"/>
</dbReference>
<dbReference type="InterPro" id="IPR014729">
    <property type="entry name" value="Rossmann-like_a/b/a_fold"/>
</dbReference>
<dbReference type="RefSeq" id="WP_052886523.1">
    <property type="nucleotide sequence ID" value="NZ_CP007493.1"/>
</dbReference>
<dbReference type="InterPro" id="IPR022427">
    <property type="entry name" value="MJ0570_ATP-bd"/>
</dbReference>
<dbReference type="CDD" id="cd01994">
    <property type="entry name" value="AANH_PF0828-like"/>
    <property type="match status" value="1"/>
</dbReference>
<dbReference type="GO" id="GO:0017183">
    <property type="term" value="P:protein histidyl modification to diphthamide"/>
    <property type="evidence" value="ECO:0007669"/>
    <property type="project" value="TreeGrafter"/>
</dbReference>
<dbReference type="AlphaFoldDB" id="A0A3G1A7Z3"/>
<dbReference type="PIRSF" id="PIRSF039123">
    <property type="entry name" value="Diphthamide_synthase"/>
    <property type="match status" value="1"/>
</dbReference>
<sequence>MKVAVLYSGGKDSTLALHKVYKSHEIECLLTFQPASEESMLFHYPNARLAELQAKALGLPIIVRRTGNSAEEGLMALEEALKQAKNEYGIEGLVTGAIKSKYQADRFSEVCRKLGLEIFSPLWMRDEIELLREIVETGITAIITRVGAYPLKMDLLGKPIGKEIISYFEALREILNSSGEGGEYETFVIDAPLFKKRIKILRSRIVGKDYDATLIIEEAELEDK</sequence>
<dbReference type="Gene3D" id="3.90.1490.10">
    <property type="entry name" value="putative n-type atp pyrophosphatase, domain 2"/>
    <property type="match status" value="1"/>
</dbReference>
<dbReference type="SUPFAM" id="SSF52402">
    <property type="entry name" value="Adenine nucleotide alpha hydrolases-like"/>
    <property type="match status" value="1"/>
</dbReference>
<dbReference type="Gene3D" id="3.40.50.620">
    <property type="entry name" value="HUPs"/>
    <property type="match status" value="1"/>
</dbReference>
<evidence type="ECO:0000313" key="3">
    <source>
        <dbReference type="Proteomes" id="UP000266720"/>
    </source>
</evidence>
<dbReference type="NCBIfam" id="TIGR03679">
    <property type="entry name" value="arCOG00187"/>
    <property type="match status" value="1"/>
</dbReference>
<dbReference type="STRING" id="697581.TCARB_0347"/>
<dbReference type="GO" id="GO:0017178">
    <property type="term" value="F:diphthine-ammonia ligase activity"/>
    <property type="evidence" value="ECO:0007669"/>
    <property type="project" value="TreeGrafter"/>
</dbReference>
<feature type="domain" description="Diphthamide synthase" evidence="1">
    <location>
        <begin position="1"/>
        <end position="218"/>
    </location>
</feature>
<proteinExistence type="predicted"/>
<dbReference type="NCBIfam" id="TIGR00290">
    <property type="entry name" value="MJ0570_dom"/>
    <property type="match status" value="1"/>
</dbReference>
<dbReference type="InterPro" id="IPR030662">
    <property type="entry name" value="DPH6/MJ0570"/>
</dbReference>
<dbReference type="InterPro" id="IPR002761">
    <property type="entry name" value="Diphthami_syn_dom"/>
</dbReference>
<name>A0A3G1A7Z3_9CREN</name>
<dbReference type="Proteomes" id="UP000266720">
    <property type="component" value="Chromosome"/>
</dbReference>
<protein>
    <submittedName>
        <fullName evidence="2">Putative ATP binding protein</fullName>
    </submittedName>
</protein>
<dbReference type="PANTHER" id="PTHR12196">
    <property type="entry name" value="DOMAIN OF UNKNOWN FUNCTION 71 DUF71 -CONTAINING PROTEIN"/>
    <property type="match status" value="1"/>
</dbReference>
<gene>
    <name evidence="2" type="ORF">TCARB_0347</name>
</gene>
<reference evidence="3" key="1">
    <citation type="book" date="2010" name="EXTREMOPHILES" publisher="0:0-0">
        <title>Complete genome sequences of ten hyperthermophilic archaea reveal their metabolic capabilities and possible ecological roles.</title>
        <editorList>
            <person name="?"/>
        </editorList>
        <authorList>
            <person name="Ravin N.V."/>
            <person name="Mardanov A.V."/>
            <person name="Bonch-Osmolovskaya E.A."/>
            <person name="Skryabin K.G."/>
        </authorList>
    </citation>
    <scope>NUCLEOTIDE SEQUENCE [LARGE SCALE GENOMIC DNA]</scope>
    <source>
        <strain evidence="3">1505</strain>
    </source>
</reference>
<dbReference type="Pfam" id="PF01902">
    <property type="entry name" value="Diphthami_syn_2"/>
    <property type="match status" value="1"/>
</dbReference>
<dbReference type="KEGG" id="tcb:TCARB_0347"/>
<evidence type="ECO:0000313" key="2">
    <source>
        <dbReference type="EMBL" id="AJB41421.1"/>
    </source>
</evidence>